<accession>A0A9X0D4E9</accession>
<comment type="caution">
    <text evidence="2">The sequence shown here is derived from an EMBL/GenBank/DDBJ whole genome shotgun (WGS) entry which is preliminary data.</text>
</comment>
<protein>
    <submittedName>
        <fullName evidence="2">Uncharacterized protein</fullName>
    </submittedName>
</protein>
<evidence type="ECO:0000256" key="1">
    <source>
        <dbReference type="SAM" id="MobiDB-lite"/>
    </source>
</evidence>
<reference evidence="2" key="1">
    <citation type="submission" date="2023-01" db="EMBL/GenBank/DDBJ databases">
        <title>Genome assembly of the deep-sea coral Lophelia pertusa.</title>
        <authorList>
            <person name="Herrera S."/>
            <person name="Cordes E."/>
        </authorList>
    </citation>
    <scope>NUCLEOTIDE SEQUENCE</scope>
    <source>
        <strain evidence="2">USNM1676648</strain>
        <tissue evidence="2">Polyp</tissue>
    </source>
</reference>
<dbReference type="Proteomes" id="UP001163046">
    <property type="component" value="Unassembled WGS sequence"/>
</dbReference>
<feature type="region of interest" description="Disordered" evidence="1">
    <location>
        <begin position="220"/>
        <end position="252"/>
    </location>
</feature>
<evidence type="ECO:0000313" key="3">
    <source>
        <dbReference type="Proteomes" id="UP001163046"/>
    </source>
</evidence>
<feature type="compositionally biased region" description="Basic and acidic residues" evidence="1">
    <location>
        <begin position="231"/>
        <end position="252"/>
    </location>
</feature>
<organism evidence="2 3">
    <name type="scientific">Desmophyllum pertusum</name>
    <dbReference type="NCBI Taxonomy" id="174260"/>
    <lineage>
        <taxon>Eukaryota</taxon>
        <taxon>Metazoa</taxon>
        <taxon>Cnidaria</taxon>
        <taxon>Anthozoa</taxon>
        <taxon>Hexacorallia</taxon>
        <taxon>Scleractinia</taxon>
        <taxon>Caryophylliina</taxon>
        <taxon>Caryophylliidae</taxon>
        <taxon>Desmophyllum</taxon>
    </lineage>
</organism>
<gene>
    <name evidence="2" type="ORF">OS493_008624</name>
</gene>
<dbReference type="AlphaFoldDB" id="A0A9X0D4E9"/>
<proteinExistence type="predicted"/>
<keyword evidence="3" id="KW-1185">Reference proteome</keyword>
<evidence type="ECO:0000313" key="2">
    <source>
        <dbReference type="EMBL" id="KAJ7386490.1"/>
    </source>
</evidence>
<name>A0A9X0D4E9_9CNID</name>
<dbReference type="EMBL" id="MU825876">
    <property type="protein sequence ID" value="KAJ7386490.1"/>
    <property type="molecule type" value="Genomic_DNA"/>
</dbReference>
<sequence>MSAGTIQYLYTHETQPVDAVNVVSEGNQHSFSIQVQNASPTPNFESNGEQWIRHTTKLPVTERQFVHSENTFDDVSSSGATNVVVPGGNQQHSFSIQVQNASSTPNVEKSNGEQWIRHTTKLPVTERQFVLSDNAFDDVSSSGATNVVVPGGNQQSFSIQVQNASSSPNIEKSNGEQWIRHTSRLPAGETEFVQTDQTHQFITLDGSSTGSVVIPIQMQHVSSPPKRRDTRRVTEHTKTTEQVDVPRIHKST</sequence>